<dbReference type="PANTHER" id="PTHR20956:SF12">
    <property type="entry name" value="FLYWCH-TYPE DOMAIN-CONTAINING PROTEIN"/>
    <property type="match status" value="1"/>
</dbReference>
<dbReference type="InterPro" id="IPR018289">
    <property type="entry name" value="MULE_transposase_dom"/>
</dbReference>
<dbReference type="InterPro" id="IPR002156">
    <property type="entry name" value="RNaseH_domain"/>
</dbReference>
<sequence>MGDFNARHRELGSHHTNNANGVRWKAFLDATEVAVLTGNNLPTHVQGGRLDYVVTLNMPTYTVVTSLVRNLLSDHFALETTIPIGSTTPANRKRLDVPTARLGQLTVYVEAWYSATRDTYTDADSLYGSLTDIIEDFVEGTRGPTQSNKPCQRTYARDPRIVNCQQTLATYQRQWQKNPGDHEAREAMVVVARHLTELRQEVRKIYWNDFLAKVRQTKSLQEVWQHVNQVRGKKRRPTCTPDPAAKAQELMYDWKGASSLSGLPRHHQEELANQRQRRRDLVHQNVILEDDTCVAITHDELLYAVKQSKSTAPGKDGLTYNVLNAIIAIKGNNPIVDLFNMSYNSVQFSMTQLRPLELIQNEAMRIILGCPRTAKIEVLRAELDMPSIVFRIQEIACRATSRLLCSGAPSFKQNLTYLHHNPRYPVTPFVKKIVSLLRSVGIMEECLGVITSPRQPTWRPHRVNVDIEKLTQRKSEWIPQVLRNHFLLKLSQYSHRQVIHIYCDGSVDGSKSGCGVLIRDYTTPDQYTDTEVTRRLPHHLSSTRAELYAILQALHTVIALNKDVYIFVDSQAALYELLSTSPCDCDLVNKCFVAIDGLEQSGARVQFVWIPSHVGIKFNERADLLARQALQDDTVDPDVLVPVTESAPDDNITPVPDISTRPPIPAPCEEDIIPDDTLENVPSVGEHEISYKLIEGATRGGKTLMVDSLGYTYNRKALGKKKTQIDGKSTWRCSVRSKALTCPATVSKNGSTFHRGSRPHVHQAQPDAAIKAQVTSLAKSLATEKGNFFKSAATLVDCAVMQTVGRDDTHVNQEYIARSLNRLRQKDRPLEPNSLDFEVANDFIPTDFLQVDIKLDNARHLIFATTEQLSLLNKAKTWYMDATFRDVREPFQQLFGIHAFIKGDENNIKQVPLAFALMSRKRKKDYKKVLNAMLTLIPECNVQKFVMDFEIALWSAVRSLFPVAKLQGCAFHWTQAIWRKVQSLGLAGPYVKHRPTQDYVRQLMALPFLPGEHIEHTFRHLESRAPAGPVKELLLYIENTWIDGLWSPSEWTIFGESIRTNNDVEGYHRRLNGRAGNAHIPLYVLVPLLYKEAKNVHMQVRLVKDGKLSRYQRRKYRSTQGRIFTLWKKYEQHRITTNQLLKACSRLSGPSH</sequence>
<dbReference type="InterPro" id="IPR036691">
    <property type="entry name" value="Endo/exonu/phosph_ase_sf"/>
</dbReference>
<evidence type="ECO:0000259" key="1">
    <source>
        <dbReference type="PROSITE" id="PS50879"/>
    </source>
</evidence>
<keyword evidence="3" id="KW-1185">Reference proteome</keyword>
<protein>
    <recommendedName>
        <fullName evidence="1">RNase H type-1 domain-containing protein</fullName>
    </recommendedName>
</protein>
<dbReference type="Gene3D" id="2.20.25.240">
    <property type="match status" value="1"/>
</dbReference>
<evidence type="ECO:0000313" key="2">
    <source>
        <dbReference type="EMBL" id="KAK4325876.1"/>
    </source>
</evidence>
<dbReference type="PANTHER" id="PTHR20956">
    <property type="entry name" value="HEH2P"/>
    <property type="match status" value="1"/>
</dbReference>
<comment type="caution">
    <text evidence="2">The sequence shown here is derived from an EMBL/GenBank/DDBJ whole genome shotgun (WGS) entry which is preliminary data.</text>
</comment>
<dbReference type="Gene3D" id="3.60.10.10">
    <property type="entry name" value="Endonuclease/exonuclease/phosphatase"/>
    <property type="match status" value="1"/>
</dbReference>
<dbReference type="SUPFAM" id="SSF56219">
    <property type="entry name" value="DNase I-like"/>
    <property type="match status" value="1"/>
</dbReference>
<dbReference type="Gene3D" id="3.30.420.10">
    <property type="entry name" value="Ribonuclease H-like superfamily/Ribonuclease H"/>
    <property type="match status" value="1"/>
</dbReference>
<dbReference type="Pfam" id="PF00075">
    <property type="entry name" value="RNase_H"/>
    <property type="match status" value="1"/>
</dbReference>
<dbReference type="Pfam" id="PF10551">
    <property type="entry name" value="MULE"/>
    <property type="match status" value="1"/>
</dbReference>
<dbReference type="Proteomes" id="UP001292094">
    <property type="component" value="Unassembled WGS sequence"/>
</dbReference>
<evidence type="ECO:0000313" key="3">
    <source>
        <dbReference type="Proteomes" id="UP001292094"/>
    </source>
</evidence>
<reference evidence="2" key="1">
    <citation type="submission" date="2023-11" db="EMBL/GenBank/DDBJ databases">
        <title>Genome assemblies of two species of porcelain crab, Petrolisthes cinctipes and Petrolisthes manimaculis (Anomura: Porcellanidae).</title>
        <authorList>
            <person name="Angst P."/>
        </authorList>
    </citation>
    <scope>NUCLEOTIDE SEQUENCE</scope>
    <source>
        <strain evidence="2">PB745_02</strain>
        <tissue evidence="2">Gill</tissue>
    </source>
</reference>
<dbReference type="InterPro" id="IPR012337">
    <property type="entry name" value="RNaseH-like_sf"/>
</dbReference>
<feature type="domain" description="RNase H type-1" evidence="1">
    <location>
        <begin position="495"/>
        <end position="631"/>
    </location>
</feature>
<proteinExistence type="predicted"/>
<dbReference type="AlphaFoldDB" id="A0AAE1QFP2"/>
<dbReference type="InterPro" id="IPR036397">
    <property type="entry name" value="RNaseH_sf"/>
</dbReference>
<name>A0AAE1QFP2_9EUCA</name>
<dbReference type="CDD" id="cd09276">
    <property type="entry name" value="Rnase_HI_RT_non_LTR"/>
    <property type="match status" value="1"/>
</dbReference>
<dbReference type="SUPFAM" id="SSF53098">
    <property type="entry name" value="Ribonuclease H-like"/>
    <property type="match status" value="1"/>
</dbReference>
<dbReference type="GO" id="GO:0003676">
    <property type="term" value="F:nucleic acid binding"/>
    <property type="evidence" value="ECO:0007669"/>
    <property type="project" value="InterPro"/>
</dbReference>
<dbReference type="EMBL" id="JAWZYT010000260">
    <property type="protein sequence ID" value="KAK4325876.1"/>
    <property type="molecule type" value="Genomic_DNA"/>
</dbReference>
<dbReference type="PROSITE" id="PS50879">
    <property type="entry name" value="RNASE_H_1"/>
    <property type="match status" value="1"/>
</dbReference>
<dbReference type="GO" id="GO:0004523">
    <property type="term" value="F:RNA-DNA hybrid ribonuclease activity"/>
    <property type="evidence" value="ECO:0007669"/>
    <property type="project" value="InterPro"/>
</dbReference>
<gene>
    <name evidence="2" type="ORF">Pmani_003580</name>
</gene>
<organism evidence="2 3">
    <name type="scientific">Petrolisthes manimaculis</name>
    <dbReference type="NCBI Taxonomy" id="1843537"/>
    <lineage>
        <taxon>Eukaryota</taxon>
        <taxon>Metazoa</taxon>
        <taxon>Ecdysozoa</taxon>
        <taxon>Arthropoda</taxon>
        <taxon>Crustacea</taxon>
        <taxon>Multicrustacea</taxon>
        <taxon>Malacostraca</taxon>
        <taxon>Eumalacostraca</taxon>
        <taxon>Eucarida</taxon>
        <taxon>Decapoda</taxon>
        <taxon>Pleocyemata</taxon>
        <taxon>Anomura</taxon>
        <taxon>Galatheoidea</taxon>
        <taxon>Porcellanidae</taxon>
        <taxon>Petrolisthes</taxon>
    </lineage>
</organism>
<accession>A0AAE1QFP2</accession>